<sequence>MLFKNRTTGGQRLAEELANYAHRSDVIVLGLPRGGVPVAFEVAQALKAPLDVLVVRKLGVPDQKELAMGAIASGDVRIINQHIVNSLHISKKTIIKVAAQEERELQRREHLYRGDRPFPDLHKRTVILVDDGLATGATMWAAIAAVKGQHPAQIVVAVPVAASSTCQKLQSVADQIVCPATPDPFCSVGLWYENFPQTTDDQVRELLFPSQTSQNTKLNSPALGVNT</sequence>
<dbReference type="GO" id="GO:0016757">
    <property type="term" value="F:glycosyltransferase activity"/>
    <property type="evidence" value="ECO:0007669"/>
    <property type="project" value="UniProtKB-KW"/>
</dbReference>
<keyword evidence="2" id="KW-0808">Transferase</keyword>
<comment type="caution">
    <text evidence="2">The sequence shown here is derived from an EMBL/GenBank/DDBJ whole genome shotgun (WGS) entry which is preliminary data.</text>
</comment>
<evidence type="ECO:0000313" key="2">
    <source>
        <dbReference type="EMBL" id="MEA5579865.1"/>
    </source>
</evidence>
<accession>A0ABU5U8K1</accession>
<reference evidence="2 3" key="1">
    <citation type="submission" date="2023-12" db="EMBL/GenBank/DDBJ databases">
        <title>Baltic Sea Cyanobacteria.</title>
        <authorList>
            <person name="Delbaje E."/>
            <person name="Fewer D.P."/>
            <person name="Shishido T.K."/>
        </authorList>
    </citation>
    <scope>NUCLEOTIDE SEQUENCE [LARGE SCALE GENOMIC DNA]</scope>
    <source>
        <strain evidence="2 3">UHCC-0300</strain>
    </source>
</reference>
<feature type="domain" description="Phosphoribosyltransferase" evidence="1">
    <location>
        <begin position="9"/>
        <end position="167"/>
    </location>
</feature>
<keyword evidence="2" id="KW-0328">Glycosyltransferase</keyword>
<dbReference type="SUPFAM" id="SSF53271">
    <property type="entry name" value="PRTase-like"/>
    <property type="match status" value="1"/>
</dbReference>
<gene>
    <name evidence="2" type="ORF">VB620_00745</name>
</gene>
<dbReference type="InterPro" id="IPR029057">
    <property type="entry name" value="PRTase-like"/>
</dbReference>
<dbReference type="CDD" id="cd06223">
    <property type="entry name" value="PRTases_typeI"/>
    <property type="match status" value="1"/>
</dbReference>
<evidence type="ECO:0000313" key="3">
    <source>
        <dbReference type="Proteomes" id="UP001302120"/>
    </source>
</evidence>
<dbReference type="Proteomes" id="UP001302120">
    <property type="component" value="Unassembled WGS sequence"/>
</dbReference>
<dbReference type="Gene3D" id="3.30.1310.20">
    <property type="entry name" value="PRTase-like"/>
    <property type="match status" value="1"/>
</dbReference>
<dbReference type="Gene3D" id="3.40.50.2020">
    <property type="match status" value="1"/>
</dbReference>
<dbReference type="EMBL" id="JAYGHG010000001">
    <property type="protein sequence ID" value="MEA5579865.1"/>
    <property type="molecule type" value="Genomic_DNA"/>
</dbReference>
<dbReference type="RefSeq" id="WP_323194208.1">
    <property type="nucleotide sequence ID" value="NZ_JAYGHG010000001.1"/>
</dbReference>
<dbReference type="Pfam" id="PF00156">
    <property type="entry name" value="Pribosyltran"/>
    <property type="match status" value="1"/>
</dbReference>
<protein>
    <submittedName>
        <fullName evidence="2">Phosphoribosyltransferase</fullName>
    </submittedName>
</protein>
<evidence type="ECO:0000259" key="1">
    <source>
        <dbReference type="Pfam" id="PF00156"/>
    </source>
</evidence>
<dbReference type="InterPro" id="IPR000836">
    <property type="entry name" value="PRTase_dom"/>
</dbReference>
<proteinExistence type="predicted"/>
<name>A0ABU5U8K1_9CYAN</name>
<organism evidence="2 3">
    <name type="scientific">Nodularia harveyana UHCC-0300</name>
    <dbReference type="NCBI Taxonomy" id="2974287"/>
    <lineage>
        <taxon>Bacteria</taxon>
        <taxon>Bacillati</taxon>
        <taxon>Cyanobacteriota</taxon>
        <taxon>Cyanophyceae</taxon>
        <taxon>Nostocales</taxon>
        <taxon>Nodulariaceae</taxon>
        <taxon>Nodularia</taxon>
    </lineage>
</organism>
<keyword evidence="3" id="KW-1185">Reference proteome</keyword>